<name>A0A5S3Z036_9GAMM</name>
<dbReference type="OrthoDB" id="9775362at2"/>
<dbReference type="AlphaFoldDB" id="A0A5S3Z036"/>
<dbReference type="RefSeq" id="WP_138565953.1">
    <property type="nucleotide sequence ID" value="NZ_PNCM01000002.1"/>
</dbReference>
<evidence type="ECO:0000313" key="2">
    <source>
        <dbReference type="Proteomes" id="UP000307362"/>
    </source>
</evidence>
<organism evidence="1 2">
    <name type="scientific">Pseudoalteromonas phenolica</name>
    <dbReference type="NCBI Taxonomy" id="161398"/>
    <lineage>
        <taxon>Bacteria</taxon>
        <taxon>Pseudomonadati</taxon>
        <taxon>Pseudomonadota</taxon>
        <taxon>Gammaproteobacteria</taxon>
        <taxon>Alteromonadales</taxon>
        <taxon>Pseudoalteromonadaceae</taxon>
        <taxon>Pseudoalteromonas</taxon>
    </lineage>
</organism>
<reference evidence="2" key="2">
    <citation type="submission" date="2019-06" db="EMBL/GenBank/DDBJ databases">
        <title>Co-occurence of chitin degradation, pigmentation and bioactivity in marine Pseudoalteromonas.</title>
        <authorList>
            <person name="Sonnenschein E.C."/>
            <person name="Bech P.K."/>
        </authorList>
    </citation>
    <scope>NUCLEOTIDE SEQUENCE [LARGE SCALE GENOMIC DNA]</scope>
    <source>
        <strain evidence="2">S1189</strain>
    </source>
</reference>
<reference evidence="1 2" key="1">
    <citation type="submission" date="2017-12" db="EMBL/GenBank/DDBJ databases">
        <authorList>
            <person name="Paulsen S."/>
            <person name="Gram L.K."/>
        </authorList>
    </citation>
    <scope>NUCLEOTIDE SEQUENCE [LARGE SCALE GENOMIC DNA]</scope>
    <source>
        <strain evidence="1 2">S1189</strain>
    </source>
</reference>
<dbReference type="Proteomes" id="UP000307362">
    <property type="component" value="Unassembled WGS sequence"/>
</dbReference>
<accession>A0A5S3Z036</accession>
<proteinExistence type="predicted"/>
<dbReference type="EMBL" id="PNCM01000002">
    <property type="protein sequence ID" value="TMP84178.1"/>
    <property type="molecule type" value="Genomic_DNA"/>
</dbReference>
<evidence type="ECO:0000313" key="1">
    <source>
        <dbReference type="EMBL" id="TMP84178.1"/>
    </source>
</evidence>
<comment type="caution">
    <text evidence="1">The sequence shown here is derived from an EMBL/GenBank/DDBJ whole genome shotgun (WGS) entry which is preliminary data.</text>
</comment>
<sequence length="129" mass="14280">MSYLVEPQTNASVLAEILMQIDPAQHDAVVLMEQVLTNQVAGNKAIFDLQKHSLQDWRNDNDFTSLTATLAAQAIEQKVSIEQLTDAIISNSKLTIENGQYAYQLHEAVNAGAVTDIKQIKSIIEKDIK</sequence>
<gene>
    <name evidence="1" type="ORF">CWB73_00490</name>
</gene>
<protein>
    <submittedName>
        <fullName evidence="1">Uncharacterized protein</fullName>
    </submittedName>
</protein>